<feature type="transmembrane region" description="Helical" evidence="7">
    <location>
        <begin position="697"/>
        <end position="718"/>
    </location>
</feature>
<keyword evidence="2" id="KW-0813">Transport</keyword>
<evidence type="ECO:0000256" key="1">
    <source>
        <dbReference type="ARBA" id="ARBA00004141"/>
    </source>
</evidence>
<dbReference type="PROSITE" id="PS50850">
    <property type="entry name" value="MFS"/>
    <property type="match status" value="1"/>
</dbReference>
<evidence type="ECO:0000256" key="2">
    <source>
        <dbReference type="ARBA" id="ARBA00022448"/>
    </source>
</evidence>
<feature type="transmembrane region" description="Helical" evidence="7">
    <location>
        <begin position="578"/>
        <end position="598"/>
    </location>
</feature>
<keyword evidence="3 7" id="KW-0812">Transmembrane</keyword>
<dbReference type="SUPFAM" id="SSF103473">
    <property type="entry name" value="MFS general substrate transporter"/>
    <property type="match status" value="1"/>
</dbReference>
<evidence type="ECO:0000256" key="5">
    <source>
        <dbReference type="ARBA" id="ARBA00023136"/>
    </source>
</evidence>
<proteinExistence type="predicted"/>
<feature type="transmembrane region" description="Helical" evidence="7">
    <location>
        <begin position="397"/>
        <end position="415"/>
    </location>
</feature>
<feature type="domain" description="Major facilitator superfamily (MFS) profile" evidence="8">
    <location>
        <begin position="301"/>
        <end position="723"/>
    </location>
</feature>
<dbReference type="STRING" id="5353.A0A1Q3E9F1"/>
<protein>
    <submittedName>
        <fullName evidence="9">MFS general substrate transporter</fullName>
    </submittedName>
</protein>
<comment type="caution">
    <text evidence="9">The sequence shown here is derived from an EMBL/GenBank/DDBJ whole genome shotgun (WGS) entry which is preliminary data.</text>
</comment>
<dbReference type="PANTHER" id="PTHR43791">
    <property type="entry name" value="PERMEASE-RELATED"/>
    <property type="match status" value="1"/>
</dbReference>
<dbReference type="GO" id="GO:0022857">
    <property type="term" value="F:transmembrane transporter activity"/>
    <property type="evidence" value="ECO:0007669"/>
    <property type="project" value="InterPro"/>
</dbReference>
<evidence type="ECO:0000313" key="9">
    <source>
        <dbReference type="EMBL" id="GAW03852.1"/>
    </source>
</evidence>
<name>A0A1Q3E9F1_LENED</name>
<feature type="transmembrane region" description="Helical" evidence="7">
    <location>
        <begin position="427"/>
        <end position="448"/>
    </location>
</feature>
<feature type="transmembrane region" description="Helical" evidence="7">
    <location>
        <begin position="605"/>
        <end position="624"/>
    </location>
</feature>
<feature type="compositionally biased region" description="Basic and acidic residues" evidence="6">
    <location>
        <begin position="202"/>
        <end position="212"/>
    </location>
</feature>
<evidence type="ECO:0000256" key="6">
    <source>
        <dbReference type="SAM" id="MobiDB-lite"/>
    </source>
</evidence>
<dbReference type="InterPro" id="IPR019339">
    <property type="entry name" value="CIR_N_dom"/>
</dbReference>
<feature type="transmembrane region" description="Helical" evidence="7">
    <location>
        <begin position="665"/>
        <end position="685"/>
    </location>
</feature>
<feature type="compositionally biased region" description="Polar residues" evidence="6">
    <location>
        <begin position="164"/>
        <end position="179"/>
    </location>
</feature>
<keyword evidence="4 7" id="KW-1133">Transmembrane helix</keyword>
<dbReference type="PANTHER" id="PTHR43791:SF19">
    <property type="entry name" value="TRANSPORTER, PUTATIVE (AFU_ORTHOLOGUE AFUA_1G01812)-RELATED"/>
    <property type="match status" value="1"/>
</dbReference>
<dbReference type="InterPro" id="IPR020846">
    <property type="entry name" value="MFS_dom"/>
</dbReference>
<dbReference type="SMART" id="SM01083">
    <property type="entry name" value="Cir_N"/>
    <property type="match status" value="1"/>
</dbReference>
<evidence type="ECO:0000256" key="7">
    <source>
        <dbReference type="SAM" id="Phobius"/>
    </source>
</evidence>
<feature type="compositionally biased region" description="Low complexity" evidence="6">
    <location>
        <begin position="71"/>
        <end position="84"/>
    </location>
</feature>
<dbReference type="Proteomes" id="UP000188533">
    <property type="component" value="Unassembled WGS sequence"/>
</dbReference>
<feature type="transmembrane region" description="Helical" evidence="7">
    <location>
        <begin position="460"/>
        <end position="482"/>
    </location>
</feature>
<dbReference type="Gene3D" id="1.20.1250.20">
    <property type="entry name" value="MFS general substrate transporter like domains"/>
    <property type="match status" value="2"/>
</dbReference>
<reference evidence="9 10" key="2">
    <citation type="submission" date="2017-02" db="EMBL/GenBank/DDBJ databases">
        <title>A genome survey and senescence transcriptome analysis in Lentinula edodes.</title>
        <authorList>
            <person name="Sakamoto Y."/>
            <person name="Nakade K."/>
            <person name="Sato S."/>
            <person name="Yoshida Y."/>
            <person name="Miyazaki K."/>
            <person name="Natsume S."/>
            <person name="Konno N."/>
        </authorList>
    </citation>
    <scope>NUCLEOTIDE SEQUENCE [LARGE SCALE GENOMIC DNA]</scope>
    <source>
        <strain evidence="9 10">NBRC 111202</strain>
    </source>
</reference>
<keyword evidence="5 7" id="KW-0472">Membrane</keyword>
<keyword evidence="10" id="KW-1185">Reference proteome</keyword>
<accession>A0A1Q3E9F1</accession>
<organism evidence="9 10">
    <name type="scientific">Lentinula edodes</name>
    <name type="common">Shiitake mushroom</name>
    <name type="synonym">Lentinus edodes</name>
    <dbReference type="NCBI Taxonomy" id="5353"/>
    <lineage>
        <taxon>Eukaryota</taxon>
        <taxon>Fungi</taxon>
        <taxon>Dikarya</taxon>
        <taxon>Basidiomycota</taxon>
        <taxon>Agaricomycotina</taxon>
        <taxon>Agaricomycetes</taxon>
        <taxon>Agaricomycetidae</taxon>
        <taxon>Agaricales</taxon>
        <taxon>Marasmiineae</taxon>
        <taxon>Omphalotaceae</taxon>
        <taxon>Lentinula</taxon>
    </lineage>
</organism>
<comment type="subcellular location">
    <subcellularLocation>
        <location evidence="1">Membrane</location>
        <topology evidence="1">Multi-pass membrane protein</topology>
    </subcellularLocation>
</comment>
<evidence type="ECO:0000256" key="3">
    <source>
        <dbReference type="ARBA" id="ARBA00022692"/>
    </source>
</evidence>
<feature type="transmembrane region" description="Helical" evidence="7">
    <location>
        <begin position="339"/>
        <end position="360"/>
    </location>
</feature>
<evidence type="ECO:0000259" key="8">
    <source>
        <dbReference type="PROSITE" id="PS50850"/>
    </source>
</evidence>
<reference evidence="9 10" key="1">
    <citation type="submission" date="2016-08" db="EMBL/GenBank/DDBJ databases">
        <authorList>
            <consortium name="Lentinula edodes genome sequencing consortium"/>
            <person name="Sakamoto Y."/>
            <person name="Nakade K."/>
            <person name="Sato S."/>
            <person name="Yoshida Y."/>
            <person name="Miyazaki K."/>
            <person name="Natsume S."/>
            <person name="Konno N."/>
        </authorList>
    </citation>
    <scope>NUCLEOTIDE SEQUENCE [LARGE SCALE GENOMIC DNA]</scope>
    <source>
        <strain evidence="9 10">NBRC 111202</strain>
    </source>
</reference>
<feature type="compositionally biased region" description="Basic and acidic residues" evidence="6">
    <location>
        <begin position="141"/>
        <end position="160"/>
    </location>
</feature>
<dbReference type="InterPro" id="IPR011701">
    <property type="entry name" value="MFS"/>
</dbReference>
<dbReference type="FunFam" id="1.20.1250.20:FF:000034">
    <property type="entry name" value="MFS general substrate transporter"/>
    <property type="match status" value="1"/>
</dbReference>
<dbReference type="InterPro" id="IPR036259">
    <property type="entry name" value="MFS_trans_sf"/>
</dbReference>
<evidence type="ECO:0000256" key="4">
    <source>
        <dbReference type="ARBA" id="ARBA00022989"/>
    </source>
</evidence>
<feature type="compositionally biased region" description="Pro residues" evidence="6">
    <location>
        <begin position="186"/>
        <end position="195"/>
    </location>
</feature>
<dbReference type="GO" id="GO:0016020">
    <property type="term" value="C:membrane"/>
    <property type="evidence" value="ECO:0007669"/>
    <property type="project" value="UniProtKB-SubCell"/>
</dbReference>
<dbReference type="AlphaFoldDB" id="A0A1Q3E9F1"/>
<feature type="transmembrane region" description="Helical" evidence="7">
    <location>
        <begin position="630"/>
        <end position="653"/>
    </location>
</feature>
<dbReference type="EMBL" id="BDGU01000161">
    <property type="protein sequence ID" value="GAW03852.1"/>
    <property type="molecule type" value="Genomic_DNA"/>
</dbReference>
<feature type="transmembrane region" description="Helical" evidence="7">
    <location>
        <begin position="529"/>
        <end position="549"/>
    </location>
</feature>
<gene>
    <name evidence="9" type="ORF">LENED_005604</name>
</gene>
<evidence type="ECO:0000313" key="10">
    <source>
        <dbReference type="Proteomes" id="UP000188533"/>
    </source>
</evidence>
<feature type="region of interest" description="Disordered" evidence="6">
    <location>
        <begin position="124"/>
        <end position="239"/>
    </location>
</feature>
<dbReference type="FunFam" id="1.20.1250.20:FF:000013">
    <property type="entry name" value="MFS general substrate transporter"/>
    <property type="match status" value="1"/>
</dbReference>
<dbReference type="Pfam" id="PF07690">
    <property type="entry name" value="MFS_1"/>
    <property type="match status" value="1"/>
</dbReference>
<feature type="region of interest" description="Disordered" evidence="6">
    <location>
        <begin position="59"/>
        <end position="84"/>
    </location>
</feature>
<sequence length="769" mass="86061">MGKLNIAHHKSYHPYRRDNIEKVRRDEEEARLKEAKEEGRILLADSEARIDLLRQKNRSSKKHIDDELRQLASSSTAAPAPTSLSTSGGHINFFEDLEQNAIVAAAKASKKDLPAETDKGFALAPSAKDLNPWYSGSSDQKSLDENDDRRKRDTARKSIHDPLTSINHQLASSSTQSSVKPRLTRPSPPKYPLQPPEVNARLSRESAERERALALIRRKKREMMGSETPSTVRGGDSASDTRKVVMLIETKEVWSTSSDLEKDSIRVNENANVTTTPLYNEHVDITGVDERKLLRKIDIALIPWLSLLYLLSFLDRTSIGNAKLYNLEKDLNITDTQYLLALTVFFFSYAIFEVPSNVFLKRLRPSLWLSGLMFCWGIMMTVQGLVHNFGGLTGMRWMLGMFEAGLFPGVNYYLSCWYKRSEFGIRAAIFFSAATVSGAFGGLLAAAISKMDGIGGKPAWAWIFILEGLATVIAGALSFFIIQDFPDTAKFLTEAERTVVVRRLQGDDQFSAAGEKLRMKYIYKSILDWKTWIGMIVYVVRVLPLSTFYHQPAWYDLLLCDELVLIVHKGFKATPANLLTVPVYAFACLITCVVGFLADKWGRRGYFNLVFLCLGAAGYIILIASRNAALSYFAVYLATCGIYPVIPNSIAWVSNNVEGSYKRSVTLAMVISFGNINGAVSSNVYRAKDQPWYPLGHGLVLLYIGLGLISSTTFLVLLKRENAKRERGERNEIIGDEKSSGHEINGRYETVADAKADKGDEWSGYRYTI</sequence>
<feature type="transmembrane region" description="Helical" evidence="7">
    <location>
        <begin position="367"/>
        <end position="385"/>
    </location>
</feature>